<reference evidence="12 13" key="1">
    <citation type="submission" date="2021-03" db="EMBL/GenBank/DDBJ databases">
        <title>Comparative Genomics and Metabolomics in the genus Turicibacter.</title>
        <authorList>
            <person name="Maki J."/>
            <person name="Looft T."/>
        </authorList>
    </citation>
    <scope>NUCLEOTIDE SEQUENCE</scope>
    <source>
        <strain evidence="12">ISU324</strain>
        <strain evidence="11 13">MMM721</strain>
    </source>
</reference>
<name>A0A9Q9CHG6_9FIRM</name>
<keyword evidence="4 10" id="KW-0812">Transmembrane</keyword>
<comment type="similarity">
    <text evidence="10">Belongs to the PlsY family.</text>
</comment>
<feature type="transmembrane region" description="Helical" evidence="10">
    <location>
        <begin position="136"/>
        <end position="153"/>
    </location>
</feature>
<evidence type="ECO:0000313" key="14">
    <source>
        <dbReference type="Proteomes" id="UP001058072"/>
    </source>
</evidence>
<evidence type="ECO:0000313" key="13">
    <source>
        <dbReference type="Proteomes" id="UP001058016"/>
    </source>
</evidence>
<dbReference type="PANTHER" id="PTHR30309:SF0">
    <property type="entry name" value="GLYCEROL-3-PHOSPHATE ACYLTRANSFERASE-RELATED"/>
    <property type="match status" value="1"/>
</dbReference>
<keyword evidence="6 10" id="KW-0443">Lipid metabolism</keyword>
<dbReference type="GO" id="GO:0008654">
    <property type="term" value="P:phospholipid biosynthetic process"/>
    <property type="evidence" value="ECO:0007669"/>
    <property type="project" value="UniProtKB-UniRule"/>
</dbReference>
<keyword evidence="9 10" id="KW-1208">Phospholipid metabolism</keyword>
<comment type="subunit">
    <text evidence="10">Probably interacts with PlsX.</text>
</comment>
<keyword evidence="3 10" id="KW-0808">Transferase</keyword>
<dbReference type="EC" id="2.3.1.275" evidence="10"/>
<dbReference type="PANTHER" id="PTHR30309">
    <property type="entry name" value="INNER MEMBRANE PROTEIN YGIH"/>
    <property type="match status" value="1"/>
</dbReference>
<evidence type="ECO:0000256" key="1">
    <source>
        <dbReference type="ARBA" id="ARBA00022475"/>
    </source>
</evidence>
<proteinExistence type="inferred from homology"/>
<comment type="catalytic activity">
    <reaction evidence="10">
        <text>an acyl phosphate + sn-glycerol 3-phosphate = a 1-acyl-sn-glycero-3-phosphate + phosphate</text>
        <dbReference type="Rhea" id="RHEA:34075"/>
        <dbReference type="ChEBI" id="CHEBI:43474"/>
        <dbReference type="ChEBI" id="CHEBI:57597"/>
        <dbReference type="ChEBI" id="CHEBI:57970"/>
        <dbReference type="ChEBI" id="CHEBI:59918"/>
        <dbReference type="EC" id="2.3.1.275"/>
    </reaction>
</comment>
<evidence type="ECO:0000256" key="6">
    <source>
        <dbReference type="ARBA" id="ARBA00023098"/>
    </source>
</evidence>
<keyword evidence="5 10" id="KW-1133">Transmembrane helix</keyword>
<evidence type="ECO:0000256" key="7">
    <source>
        <dbReference type="ARBA" id="ARBA00023136"/>
    </source>
</evidence>
<dbReference type="HAMAP" id="MF_01043">
    <property type="entry name" value="PlsY"/>
    <property type="match status" value="1"/>
</dbReference>
<keyword evidence="12" id="KW-0012">Acyltransferase</keyword>
<dbReference type="SMART" id="SM01207">
    <property type="entry name" value="G3P_acyltransf"/>
    <property type="match status" value="1"/>
</dbReference>
<feature type="transmembrane region" description="Helical" evidence="10">
    <location>
        <begin position="159"/>
        <end position="177"/>
    </location>
</feature>
<feature type="transmembrane region" description="Helical" evidence="10">
    <location>
        <begin position="108"/>
        <end position="129"/>
    </location>
</feature>
<sequence length="194" mass="21032">MNNIILMIVAYLLGSFPSALVIGKTFYQKDIRNYGSGNLGSTNAFRVLGKKGGAVVFILDILKGGLALLIATYGGATISPLIIAVFALIGHIYPIFANFKGGKAVATSAGIILFYSPVLFAILFIIFVITLKIWKMVSLSSTIISIAAVFIVWFGNYDLTAQIMFSIFAALIIIKHIPNYKRILNGTENKVSFL</sequence>
<dbReference type="EMBL" id="CP071250">
    <property type="protein sequence ID" value="UUF08630.1"/>
    <property type="molecule type" value="Genomic_DNA"/>
</dbReference>
<evidence type="ECO:0000256" key="3">
    <source>
        <dbReference type="ARBA" id="ARBA00022679"/>
    </source>
</evidence>
<evidence type="ECO:0000256" key="5">
    <source>
        <dbReference type="ARBA" id="ARBA00022989"/>
    </source>
</evidence>
<dbReference type="GO" id="GO:0043772">
    <property type="term" value="F:acyl-phosphate glycerol-3-phosphate acyltransferase activity"/>
    <property type="evidence" value="ECO:0007669"/>
    <property type="project" value="UniProtKB-UniRule"/>
</dbReference>
<dbReference type="Pfam" id="PF02660">
    <property type="entry name" value="G3P_acyltransf"/>
    <property type="match status" value="1"/>
</dbReference>
<comment type="subcellular location">
    <subcellularLocation>
        <location evidence="10">Cell membrane</location>
        <topology evidence="10">Multi-pass membrane protein</topology>
    </subcellularLocation>
</comment>
<accession>A0A9Q9CHG6</accession>
<dbReference type="EMBL" id="CP071249">
    <property type="protein sequence ID" value="UUF05923.1"/>
    <property type="molecule type" value="Genomic_DNA"/>
</dbReference>
<dbReference type="NCBIfam" id="TIGR00023">
    <property type="entry name" value="glycerol-3-phosphate 1-O-acyltransferase PlsY"/>
    <property type="match status" value="1"/>
</dbReference>
<evidence type="ECO:0000256" key="8">
    <source>
        <dbReference type="ARBA" id="ARBA00023209"/>
    </source>
</evidence>
<protein>
    <recommendedName>
        <fullName evidence="10">Glycerol-3-phosphate acyltransferase</fullName>
    </recommendedName>
    <alternativeName>
        <fullName evidence="10">Acyl-PO4 G3P acyltransferase</fullName>
    </alternativeName>
    <alternativeName>
        <fullName evidence="10">Acyl-phosphate--glycerol-3-phosphate acyltransferase</fullName>
    </alternativeName>
    <alternativeName>
        <fullName evidence="10">G3P acyltransferase</fullName>
        <shortName evidence="10">GPAT</shortName>
        <ecNumber evidence="10">2.3.1.275</ecNumber>
    </alternativeName>
    <alternativeName>
        <fullName evidence="10">Lysophosphatidic acid synthase</fullName>
        <shortName evidence="10">LPA synthase</shortName>
    </alternativeName>
</protein>
<gene>
    <name evidence="10 12" type="primary">plsY</name>
    <name evidence="11" type="ORF">J0J69_12960</name>
    <name evidence="12" type="ORF">J0J70_00985</name>
</gene>
<keyword evidence="13" id="KW-1185">Reference proteome</keyword>
<keyword evidence="1 10" id="KW-1003">Cell membrane</keyword>
<organism evidence="12 14">
    <name type="scientific">Turicibacter bilis</name>
    <dbReference type="NCBI Taxonomy" id="2735723"/>
    <lineage>
        <taxon>Bacteria</taxon>
        <taxon>Bacillati</taxon>
        <taxon>Bacillota</taxon>
        <taxon>Erysipelotrichia</taxon>
        <taxon>Erysipelotrichales</taxon>
        <taxon>Turicibacteraceae</taxon>
        <taxon>Turicibacter</taxon>
    </lineage>
</organism>
<keyword evidence="2 10" id="KW-0444">Lipid biosynthesis</keyword>
<evidence type="ECO:0000256" key="10">
    <source>
        <dbReference type="HAMAP-Rule" id="MF_01043"/>
    </source>
</evidence>
<dbReference type="InterPro" id="IPR003811">
    <property type="entry name" value="G3P_acylTferase_PlsY"/>
</dbReference>
<evidence type="ECO:0000256" key="4">
    <source>
        <dbReference type="ARBA" id="ARBA00022692"/>
    </source>
</evidence>
<dbReference type="Proteomes" id="UP001058016">
    <property type="component" value="Chromosome"/>
</dbReference>
<evidence type="ECO:0000313" key="12">
    <source>
        <dbReference type="EMBL" id="UUF08630.1"/>
    </source>
</evidence>
<keyword evidence="7 10" id="KW-0472">Membrane</keyword>
<evidence type="ECO:0000256" key="2">
    <source>
        <dbReference type="ARBA" id="ARBA00022516"/>
    </source>
</evidence>
<dbReference type="Proteomes" id="UP001058072">
    <property type="component" value="Chromosome"/>
</dbReference>
<comment type="function">
    <text evidence="10">Catalyzes the transfer of an acyl group from acyl-phosphate (acyl-PO(4)) to glycerol-3-phosphate (G3P) to form lysophosphatidic acid (LPA). This enzyme utilizes acyl-phosphate as fatty acyl donor, but not acyl-CoA or acyl-ACP.</text>
</comment>
<evidence type="ECO:0000256" key="9">
    <source>
        <dbReference type="ARBA" id="ARBA00023264"/>
    </source>
</evidence>
<keyword evidence="8 10" id="KW-0594">Phospholipid biosynthesis</keyword>
<evidence type="ECO:0000313" key="11">
    <source>
        <dbReference type="EMBL" id="UUF05923.1"/>
    </source>
</evidence>
<comment type="pathway">
    <text evidence="10">Lipid metabolism; phospholipid metabolism.</text>
</comment>
<feature type="transmembrane region" description="Helical" evidence="10">
    <location>
        <begin position="78"/>
        <end position="96"/>
    </location>
</feature>
<dbReference type="AlphaFoldDB" id="A0A9Q9CHG6"/>
<dbReference type="RefSeq" id="WP_055241235.1">
    <property type="nucleotide sequence ID" value="NZ_CP071249.1"/>
</dbReference>
<dbReference type="GO" id="GO:0005886">
    <property type="term" value="C:plasma membrane"/>
    <property type="evidence" value="ECO:0007669"/>
    <property type="project" value="UniProtKB-SubCell"/>
</dbReference>